<keyword evidence="9" id="KW-1185">Reference proteome</keyword>
<evidence type="ECO:0000256" key="5">
    <source>
        <dbReference type="ARBA" id="ARBA00022833"/>
    </source>
</evidence>
<dbReference type="PANTHER" id="PTHR11002">
    <property type="entry name" value="CARBONIC ANHYDRASE"/>
    <property type="match status" value="1"/>
</dbReference>
<dbReference type="EC" id="4.2.1.1" evidence="3"/>
<dbReference type="AlphaFoldDB" id="A0A813DJQ8"/>
<gene>
    <name evidence="8" type="ORF">PGLA1383_LOCUS6908</name>
</gene>
<evidence type="ECO:0000256" key="3">
    <source>
        <dbReference type="ARBA" id="ARBA00012925"/>
    </source>
</evidence>
<evidence type="ECO:0000256" key="7">
    <source>
        <dbReference type="ARBA" id="ARBA00048348"/>
    </source>
</evidence>
<evidence type="ECO:0000256" key="6">
    <source>
        <dbReference type="ARBA" id="ARBA00023239"/>
    </source>
</evidence>
<protein>
    <recommendedName>
        <fullName evidence="3">carbonic anhydrase</fullName>
        <ecNumber evidence="3">4.2.1.1</ecNumber>
    </recommendedName>
</protein>
<dbReference type="EMBL" id="CAJNNV010002935">
    <property type="protein sequence ID" value="CAE8588094.1"/>
    <property type="molecule type" value="Genomic_DNA"/>
</dbReference>
<comment type="catalytic activity">
    <reaction evidence="7">
        <text>hydrogencarbonate + H(+) = CO2 + H2O</text>
        <dbReference type="Rhea" id="RHEA:10748"/>
        <dbReference type="ChEBI" id="CHEBI:15377"/>
        <dbReference type="ChEBI" id="CHEBI:15378"/>
        <dbReference type="ChEBI" id="CHEBI:16526"/>
        <dbReference type="ChEBI" id="CHEBI:17544"/>
        <dbReference type="EC" id="4.2.1.1"/>
    </reaction>
</comment>
<accession>A0A813DJQ8</accession>
<evidence type="ECO:0000313" key="8">
    <source>
        <dbReference type="EMBL" id="CAE8588094.1"/>
    </source>
</evidence>
<evidence type="ECO:0000256" key="2">
    <source>
        <dbReference type="ARBA" id="ARBA00006217"/>
    </source>
</evidence>
<dbReference type="GO" id="GO:0008270">
    <property type="term" value="F:zinc ion binding"/>
    <property type="evidence" value="ECO:0007669"/>
    <property type="project" value="InterPro"/>
</dbReference>
<evidence type="ECO:0000256" key="1">
    <source>
        <dbReference type="ARBA" id="ARBA00001947"/>
    </source>
</evidence>
<dbReference type="SMART" id="SM00947">
    <property type="entry name" value="Pro_CA"/>
    <property type="match status" value="1"/>
</dbReference>
<reference evidence="8" key="1">
    <citation type="submission" date="2021-02" db="EMBL/GenBank/DDBJ databases">
        <authorList>
            <person name="Dougan E. K."/>
            <person name="Rhodes N."/>
            <person name="Thang M."/>
            <person name="Chan C."/>
        </authorList>
    </citation>
    <scope>NUCLEOTIDE SEQUENCE</scope>
</reference>
<keyword evidence="5" id="KW-0862">Zinc</keyword>
<comment type="similarity">
    <text evidence="2">Belongs to the beta-class carbonic anhydrase family.</text>
</comment>
<dbReference type="Proteomes" id="UP000654075">
    <property type="component" value="Unassembled WGS sequence"/>
</dbReference>
<evidence type="ECO:0000256" key="4">
    <source>
        <dbReference type="ARBA" id="ARBA00022723"/>
    </source>
</evidence>
<organism evidence="8 9">
    <name type="scientific">Polarella glacialis</name>
    <name type="common">Dinoflagellate</name>
    <dbReference type="NCBI Taxonomy" id="89957"/>
    <lineage>
        <taxon>Eukaryota</taxon>
        <taxon>Sar</taxon>
        <taxon>Alveolata</taxon>
        <taxon>Dinophyceae</taxon>
        <taxon>Suessiales</taxon>
        <taxon>Suessiaceae</taxon>
        <taxon>Polarella</taxon>
    </lineage>
</organism>
<evidence type="ECO:0000313" key="9">
    <source>
        <dbReference type="Proteomes" id="UP000654075"/>
    </source>
</evidence>
<sequence length="395" mass="43279">MPANICHCAEEAVRRCPEGSLEEQVDVATHLNVWATIERLIKDSQIIKKACQSGQVQVHGAVYDIFTGDVKWLGQHHNLEQIVDMPLPLHRWKVSKYTRPCLNNSQELGSPGCCSETGPRKFQTALAKLQAGNRRFTESNWHTLVPETVHEPFAIIIGGAEMRVPIEKIFDADPGDLVVQQVIGSIAGHLGGNLFSSIEYAIVRFQPKLLLVLGGSHSPIIATALQQVHGADLPSPPTRTVVDCVMVSAMRAVDQVREEPAMTLARRDMQIQQLTVDFNVLYTIEQLLKSAVVRDAVTKHGLELHAGVLNETNGEVEFLGQHPMLHEIMAMHAKDSNAATAMGVVGGAQGRRSQLQRNSSQSMASCVSEAYEGQVIPVGQQSCQLVGVRIWPGEF</sequence>
<comment type="caution">
    <text evidence="8">The sequence shown here is derived from an EMBL/GenBank/DDBJ whole genome shotgun (WGS) entry which is preliminary data.</text>
</comment>
<keyword evidence="4" id="KW-0479">Metal-binding</keyword>
<proteinExistence type="inferred from homology"/>
<comment type="cofactor">
    <cofactor evidence="1">
        <name>Zn(2+)</name>
        <dbReference type="ChEBI" id="CHEBI:29105"/>
    </cofactor>
</comment>
<dbReference type="SUPFAM" id="SSF53056">
    <property type="entry name" value="beta-carbonic anhydrase, cab"/>
    <property type="match status" value="2"/>
</dbReference>
<dbReference type="GO" id="GO:0004089">
    <property type="term" value="F:carbonate dehydratase activity"/>
    <property type="evidence" value="ECO:0007669"/>
    <property type="project" value="UniProtKB-EC"/>
</dbReference>
<dbReference type="InterPro" id="IPR001765">
    <property type="entry name" value="Carbonic_anhydrase"/>
</dbReference>
<name>A0A813DJQ8_POLGL</name>
<dbReference type="InterPro" id="IPR036874">
    <property type="entry name" value="Carbonic_anhydrase_sf"/>
</dbReference>
<dbReference type="OrthoDB" id="10585631at2759"/>
<dbReference type="PANTHER" id="PTHR11002:SF76">
    <property type="entry name" value="CARBONIC ANHYDRASE"/>
    <property type="match status" value="1"/>
</dbReference>
<dbReference type="Pfam" id="PF00484">
    <property type="entry name" value="Pro_CA"/>
    <property type="match status" value="2"/>
</dbReference>
<keyword evidence="6" id="KW-0456">Lyase</keyword>
<dbReference type="Gene3D" id="3.40.1050.10">
    <property type="entry name" value="Carbonic anhydrase"/>
    <property type="match status" value="2"/>
</dbReference>